<reference evidence="2 3" key="1">
    <citation type="submission" date="2019-07" db="EMBL/GenBank/DDBJ databases">
        <title>Thalassofilum flectens gen. nov., sp. nov., a novel moderate thermophilic anaerobe from a shallow sea hot spring in Kunashir Island (Russia), representing a new family in the order Bacteroidales, and proposal of Thalassofilacea fam. nov.</title>
        <authorList>
            <person name="Kochetkova T.V."/>
            <person name="Podosokorskaya O.A."/>
            <person name="Novikov A."/>
            <person name="Elcheninov A.G."/>
            <person name="Toshchakov S.V."/>
            <person name="Kublanov I.V."/>
        </authorList>
    </citation>
    <scope>NUCLEOTIDE SEQUENCE [LARGE SCALE GENOMIC DNA]</scope>
    <source>
        <strain evidence="2 3">38-H</strain>
    </source>
</reference>
<accession>A0A7D3XM51</accession>
<name>A0A7D3XM51_9BACT</name>
<sequence>MKTKTFLLTIIGFGLSVFAEAQSDWIWLKHFTQSPNPNSTNELGIAQVEYLNSGDIYVYGSYKSTLTIDGTTKVGFPDASSTKLDIFLAKFDSNGNLTWINTIGGSGGDSPDAFVVDSYGNVYITGFYQGTCDFGSGNTLTSDGGNDGFIAKYNSDGIFQWVLNAAKGTSNERISAITLGKDGNLYVAGMSKSATFTVGDGTNQDVYTNSDSYVDLFLASFTPSGTYRWSKQIPGDNNSSLFRSIGIDESNNLYVGGALTGTLTIDGTPYTSVGSGDIILVKASSVDGTTLWVRKGGSLADDQLNSITVYDNSAYIIGYIQGTGTIDSTATFQSSQFQTVGGNDIFLAKYNLEGRLIWKRTIGSTGADVGYGLNVYNNILVATGYFSNSIDFNLNTITSGGGVDAGFFVFDVESNAVLANSVSGTLEDRGQGVALDTDYNVYLGGYFTSPTLTVGTNTLTNSASTYNDLFLTKYHNDFTATFTYKKDVSCNGGSNGALTVTPYFGQPPYTYSWLKDGIPFSATDSAITNISAGTYQVTVTDNNSNQSTVSYTIQEPTALNISKTITNVSCYGLQDGAIDITVSGGTQPYGYFWTSGNGNGHIIDSEDQSGLTAGDYDVQVTDANGCNISDNITVSQPAEIQISGSVTNITGAGNNGAVDITVSGGSGVFTNYSWVFGGSEIATTEDITGLNNGGEYTVTVADNSSCQNSKSFNVLDERVFHAWVTSKTDVKCKGDNTGEVTISYTDNIGAVSVLWSSGETTLTITNKPAGSYTATLIDDKGTPGDTSDDDTTTVNVDITEPAQILNGSITAYPTTCFGGNDGVLDLTPTGGTAPYSYSWNTTPVKTTQDINNLSAGTYQVTITDQNGCTAIKSADVTEPAEITFDFLATEPTCYNSYTGSLSVNNLTGGTAPYEYLWSNTLTSPTISNVKGGSYWLKVTDSKGCSKTNYTVLNQPTEISISHTENKPTCPESKNGSIGLTVSGGTPGYTYFWTGPDISSATDKDQINLGPGTYTVTVTDANSCTQQYQIELTSANPAPNAVLTSSDSDNSICTGDNVIFTATGGDTYEFFLNGLPIQGPGPGFSYSNSALADGDQVYAEVTSSAGCKALTNTITTTVNPLPTVTANASANPVCEGDGVTLTGSGAVSYSWDKGVNDGEEFYPTATDTYTVIGTDANGCQNTDQITVTVNPVPNAVINTTDPLEYCQGETISTTLNASPADGSYYQWLKDGGTIVGANTTTYTATEPGFYSFYVIKNGCTGISNEIEIVSHPLPTVTLADFSPVCEDASTITLTEGSPAGGVYSGTGVSGDTFDPATAGPGNHTITYTYTDGNGCQNSDSKDITVNPLPTVSLADFTPICEDASPITLTEGTPSGGVYGGTGVSGNSFDPTTAGPGNHTITYTITDGNGCVNSASKDIIVNALPSATISTTDPTNWCEGTPIDVTFTAETADSYQWLLNNTPIDGANGQTYNATSEGDYSLQATTNGCTAFGNTITITVQSVPSVSIATSDPTEWCDNETVSTTLTASPSDGQAYQWQKDGTNIDQATSFEYNAADAGTYRVVATFGGGCQATSNEITVTVNPSPNVDLPDDTIKIDASQQYTLDAGAGFVSYLWNDSSTEQTLLVDGSMRGLGTHKFWVTVTNEFGCSATDTAVVKVTSNNSVPTNSSLDFSIYPNPTNGQFNIKVSNFIPGRYRIEIYNSIGGLAFSKEFTLNSTSDEVRYNIKHLPKGLYYIRLGNETKKIIKKLILE</sequence>
<dbReference type="InterPro" id="IPR052918">
    <property type="entry name" value="Motility_Chemotaxis_Reg"/>
</dbReference>
<dbReference type="KEGG" id="ttz:FHG85_11765"/>
<protein>
    <submittedName>
        <fullName evidence="2">T9SS type A sorting domain-containing protein</fullName>
    </submittedName>
</protein>
<dbReference type="Gene3D" id="2.60.40.740">
    <property type="match status" value="3"/>
</dbReference>
<keyword evidence="3" id="KW-1185">Reference proteome</keyword>
<dbReference type="InterPro" id="IPR026444">
    <property type="entry name" value="Secre_tail"/>
</dbReference>
<dbReference type="PANTHER" id="PTHR35580">
    <property type="entry name" value="CELL SURFACE GLYCOPROTEIN (S-LAYER PROTEIN)-LIKE PROTEIN"/>
    <property type="match status" value="1"/>
</dbReference>
<dbReference type="InterPro" id="IPR013783">
    <property type="entry name" value="Ig-like_fold"/>
</dbReference>
<evidence type="ECO:0000313" key="3">
    <source>
        <dbReference type="Proteomes" id="UP000500961"/>
    </source>
</evidence>
<feature type="domain" description="PKD/Chitinase" evidence="1">
    <location>
        <begin position="1126"/>
        <end position="1191"/>
    </location>
</feature>
<dbReference type="RefSeq" id="WP_173076131.1">
    <property type="nucleotide sequence ID" value="NZ_CP041345.1"/>
</dbReference>
<dbReference type="PANTHER" id="PTHR35580:SF1">
    <property type="entry name" value="PHYTASE-LIKE DOMAIN-CONTAINING PROTEIN"/>
    <property type="match status" value="1"/>
</dbReference>
<evidence type="ECO:0000313" key="2">
    <source>
        <dbReference type="EMBL" id="QKG80910.1"/>
    </source>
</evidence>
<dbReference type="EMBL" id="CP041345">
    <property type="protein sequence ID" value="QKG80910.1"/>
    <property type="molecule type" value="Genomic_DNA"/>
</dbReference>
<dbReference type="Gene3D" id="2.60.40.10">
    <property type="entry name" value="Immunoglobulins"/>
    <property type="match status" value="2"/>
</dbReference>
<dbReference type="InterPro" id="IPR025667">
    <property type="entry name" value="SprB_repeat"/>
</dbReference>
<dbReference type="Pfam" id="PF13573">
    <property type="entry name" value="SprB"/>
    <property type="match status" value="5"/>
</dbReference>
<gene>
    <name evidence="2" type="ORF">FHG85_11765</name>
</gene>
<proteinExistence type="predicted"/>
<dbReference type="SMART" id="SM00089">
    <property type="entry name" value="PKD"/>
    <property type="match status" value="3"/>
</dbReference>
<evidence type="ECO:0000259" key="1">
    <source>
        <dbReference type="SMART" id="SM00089"/>
    </source>
</evidence>
<feature type="domain" description="PKD/Chitinase" evidence="1">
    <location>
        <begin position="1272"/>
        <end position="1422"/>
    </location>
</feature>
<dbReference type="InterPro" id="IPR022409">
    <property type="entry name" value="PKD/Chitinase_dom"/>
</dbReference>
<dbReference type="Pfam" id="PF18962">
    <property type="entry name" value="Por_Secre_tail"/>
    <property type="match status" value="1"/>
</dbReference>
<feature type="domain" description="PKD/Chitinase" evidence="1">
    <location>
        <begin position="1577"/>
        <end position="1660"/>
    </location>
</feature>
<organism evidence="2 3">
    <name type="scientific">Tenuifilum thalassicum</name>
    <dbReference type="NCBI Taxonomy" id="2590900"/>
    <lineage>
        <taxon>Bacteria</taxon>
        <taxon>Pseudomonadati</taxon>
        <taxon>Bacteroidota</taxon>
        <taxon>Bacteroidia</taxon>
        <taxon>Bacteroidales</taxon>
        <taxon>Tenuifilaceae</taxon>
        <taxon>Tenuifilum</taxon>
    </lineage>
</organism>
<dbReference type="Proteomes" id="UP000500961">
    <property type="component" value="Chromosome"/>
</dbReference>
<dbReference type="NCBIfam" id="TIGR04183">
    <property type="entry name" value="Por_Secre_tail"/>
    <property type="match status" value="1"/>
</dbReference>